<evidence type="ECO:0000313" key="1">
    <source>
        <dbReference type="EMBL" id="CAI9600014.1"/>
    </source>
</evidence>
<dbReference type="EMBL" id="CATNWA010017374">
    <property type="protein sequence ID" value="CAI9600014.1"/>
    <property type="molecule type" value="Genomic_DNA"/>
</dbReference>
<proteinExistence type="predicted"/>
<name>A0ABN9FSN9_9NEOB</name>
<sequence length="85" mass="9400">MNTPAVCGGPESGTWQSVAMETAAMWRPYRDLIPDLDLASTSWECFGIVGPWQIRAYSWLPAPSMGGPVICQHPTPPRKFYTLCV</sequence>
<organism evidence="1 2">
    <name type="scientific">Staurois parvus</name>
    <dbReference type="NCBI Taxonomy" id="386267"/>
    <lineage>
        <taxon>Eukaryota</taxon>
        <taxon>Metazoa</taxon>
        <taxon>Chordata</taxon>
        <taxon>Craniata</taxon>
        <taxon>Vertebrata</taxon>
        <taxon>Euteleostomi</taxon>
        <taxon>Amphibia</taxon>
        <taxon>Batrachia</taxon>
        <taxon>Anura</taxon>
        <taxon>Neobatrachia</taxon>
        <taxon>Ranoidea</taxon>
        <taxon>Ranidae</taxon>
        <taxon>Staurois</taxon>
    </lineage>
</organism>
<accession>A0ABN9FSN9</accession>
<comment type="caution">
    <text evidence="1">The sequence shown here is derived from an EMBL/GenBank/DDBJ whole genome shotgun (WGS) entry which is preliminary data.</text>
</comment>
<dbReference type="Proteomes" id="UP001162483">
    <property type="component" value="Unassembled WGS sequence"/>
</dbReference>
<reference evidence="1" key="1">
    <citation type="submission" date="2023-05" db="EMBL/GenBank/DDBJ databases">
        <authorList>
            <person name="Stuckert A."/>
        </authorList>
    </citation>
    <scope>NUCLEOTIDE SEQUENCE</scope>
</reference>
<protein>
    <submittedName>
        <fullName evidence="1">Uncharacterized protein</fullName>
    </submittedName>
</protein>
<evidence type="ECO:0000313" key="2">
    <source>
        <dbReference type="Proteomes" id="UP001162483"/>
    </source>
</evidence>
<keyword evidence="2" id="KW-1185">Reference proteome</keyword>
<gene>
    <name evidence="1" type="ORF">SPARVUS_LOCUS12690595</name>
</gene>